<reference evidence="1 2" key="1">
    <citation type="journal article" date="2014" name="J Genomics">
        <title>Draft Genome Sequence of the Extremely Halophilic Phototrophic Purple Sulfur Bacterium Halorhodospira halochloris.</title>
        <authorList>
            <person name="Singh K.S."/>
            <person name="Kirksey J."/>
            <person name="Hoff W.D."/>
            <person name="Deole R."/>
        </authorList>
    </citation>
    <scope>NUCLEOTIDE SEQUENCE [LARGE SCALE GENOMIC DNA]</scope>
    <source>
        <strain evidence="1 2">A</strain>
    </source>
</reference>
<dbReference type="PATRIC" id="fig|1354791.3.peg.145"/>
<proteinExistence type="predicted"/>
<evidence type="ECO:0000313" key="1">
    <source>
        <dbReference type="EMBL" id="AHK80078.1"/>
    </source>
</evidence>
<name>W8KLN6_9GAMM</name>
<protein>
    <recommendedName>
        <fullName evidence="3">Cytosolic protein</fullName>
    </recommendedName>
</protein>
<evidence type="ECO:0008006" key="3">
    <source>
        <dbReference type="Google" id="ProtNLM"/>
    </source>
</evidence>
<dbReference type="PANTHER" id="PTHR35586:SF1">
    <property type="entry name" value="SLL1691 PROTEIN"/>
    <property type="match status" value="1"/>
</dbReference>
<sequence>MTEQDADRQDADRPTDHDSPWKEALDYYFQEFTQLLFPAIHGEVDWPRGYNPMDKELQQITADANTGRRHADKLIQVYARDGSETWVLIHVEVQGEPEEGFAQRMYTYQYRLRDRYGVDVVSLAVLADTRESFRPSAFQYERWGCKLSFTFPMAKLIDWEERWADLEVSDNVFALVVMAQIKAKRVKDGATRKEVKIALVRLLYERGYSREQIVQLFRIIDWMIQLPRELEPEFVQAVYALQEEKKMPYVNTIERVEREKALQQGLERGLERGRHQGVEGTLRKQLALKFGELPDWADERLAAATDAQLDDWVLRIMEADSLESLLGKH</sequence>
<dbReference type="PANTHER" id="PTHR35586">
    <property type="entry name" value="SLL1691 PROTEIN"/>
    <property type="match status" value="1"/>
</dbReference>
<gene>
    <name evidence="1" type="ORF">M911_14015</name>
</gene>
<dbReference type="KEGG" id="hhc:M911_14015"/>
<keyword evidence="2" id="KW-1185">Reference proteome</keyword>
<evidence type="ECO:0000313" key="2">
    <source>
        <dbReference type="Proteomes" id="UP000019442"/>
    </source>
</evidence>
<dbReference type="Proteomes" id="UP000019442">
    <property type="component" value="Chromosome"/>
</dbReference>
<accession>W8KLN6</accession>
<dbReference type="EMBL" id="CP007268">
    <property type="protein sequence ID" value="AHK80078.1"/>
    <property type="molecule type" value="Genomic_DNA"/>
</dbReference>
<organism evidence="1 2">
    <name type="scientific">Ectothiorhodospira haloalkaliphila</name>
    <dbReference type="NCBI Taxonomy" id="421628"/>
    <lineage>
        <taxon>Bacteria</taxon>
        <taxon>Pseudomonadati</taxon>
        <taxon>Pseudomonadota</taxon>
        <taxon>Gammaproteobacteria</taxon>
        <taxon>Chromatiales</taxon>
        <taxon>Ectothiorhodospiraceae</taxon>
        <taxon>Ectothiorhodospira</taxon>
    </lineage>
</organism>
<dbReference type="RefSeq" id="WP_025282604.1">
    <property type="nucleotide sequence ID" value="NZ_CP007268.1"/>
</dbReference>
<dbReference type="OrthoDB" id="5562276at2"/>
<dbReference type="HOGENOM" id="CLU_071039_1_1_6"/>
<dbReference type="AlphaFoldDB" id="W8KLN6"/>
<reference evidence="2" key="2">
    <citation type="submission" date="2014-02" db="EMBL/GenBank/DDBJ databases">
        <title>Draft Genome Sequence of extremely halophilic bacteria Halorhodospira halochloris.</title>
        <authorList>
            <person name="Singh K.S."/>
        </authorList>
    </citation>
    <scope>NUCLEOTIDE SEQUENCE [LARGE SCALE GENOMIC DNA]</scope>
    <source>
        <strain evidence="2">A</strain>
    </source>
</reference>